<keyword evidence="1" id="KW-0472">Membrane</keyword>
<evidence type="ECO:0000313" key="3">
    <source>
        <dbReference type="EMBL" id="QGA10653.1"/>
    </source>
</evidence>
<dbReference type="Proteomes" id="UP000327478">
    <property type="component" value="Chromosome"/>
</dbReference>
<reference evidence="4 5" key="1">
    <citation type="submission" date="2019-10" db="EMBL/GenBank/DDBJ databases">
        <authorList>
            <person name="Dong K."/>
        </authorList>
    </citation>
    <scope>NUCLEOTIDE SEQUENCE [LARGE SCALE GENOMIC DNA]</scope>
    <source>
        <strain evidence="4">dk386</strain>
        <strain evidence="3">Dk386</strain>
        <strain evidence="2">Dk771</strain>
        <strain evidence="5">dk771</strain>
    </source>
</reference>
<proteinExistence type="predicted"/>
<evidence type="ECO:0000256" key="1">
    <source>
        <dbReference type="SAM" id="Phobius"/>
    </source>
</evidence>
<feature type="transmembrane region" description="Helical" evidence="1">
    <location>
        <begin position="69"/>
        <end position="91"/>
    </location>
</feature>
<dbReference type="EMBL" id="CP045650">
    <property type="protein sequence ID" value="QGA10653.1"/>
    <property type="molecule type" value="Genomic_DNA"/>
</dbReference>
<sequence length="118" mass="13138">MMSSPNMDVVAADQVLTSKTSSETKYKPKIMSYRFMIFYRFLLAALGGYILASLVAIVIAQLFSDFGTSAAMSATLIAFTLQACAFIWVFMVNKTLKASLGIMIPCVLFYIIYRFLGR</sequence>
<organism evidence="2 5">
    <name type="scientific">Acinetobacter wanghuae</name>
    <dbReference type="NCBI Taxonomy" id="2662362"/>
    <lineage>
        <taxon>Bacteria</taxon>
        <taxon>Pseudomonadati</taxon>
        <taxon>Pseudomonadota</taxon>
        <taxon>Gammaproteobacteria</taxon>
        <taxon>Moraxellales</taxon>
        <taxon>Moraxellaceae</taxon>
        <taxon>Acinetobacter</taxon>
    </lineage>
</organism>
<evidence type="ECO:0000313" key="2">
    <source>
        <dbReference type="EMBL" id="MQW92180.1"/>
    </source>
</evidence>
<name>A0A5Q0P281_9GAMM</name>
<dbReference type="AlphaFoldDB" id="A0A5Q0P281"/>
<protein>
    <recommendedName>
        <fullName evidence="6">DUF3649 domain-containing protein</fullName>
    </recommendedName>
</protein>
<dbReference type="EMBL" id="WITK01000010">
    <property type="protein sequence ID" value="MQW92180.1"/>
    <property type="molecule type" value="Genomic_DNA"/>
</dbReference>
<accession>A0A5Q0P281</accession>
<dbReference type="Proteomes" id="UP000480556">
    <property type="component" value="Unassembled WGS sequence"/>
</dbReference>
<gene>
    <name evidence="3" type="ORF">GFH30_04215</name>
    <name evidence="2" type="ORF">GHJ48_07215</name>
</gene>
<evidence type="ECO:0000313" key="4">
    <source>
        <dbReference type="Proteomes" id="UP000327478"/>
    </source>
</evidence>
<evidence type="ECO:0000313" key="5">
    <source>
        <dbReference type="Proteomes" id="UP000480556"/>
    </source>
</evidence>
<keyword evidence="1" id="KW-0812">Transmembrane</keyword>
<feature type="transmembrane region" description="Helical" evidence="1">
    <location>
        <begin position="37"/>
        <end position="63"/>
    </location>
</feature>
<dbReference type="RefSeq" id="WP_153371053.1">
    <property type="nucleotide sequence ID" value="NZ_CP045650.1"/>
</dbReference>
<keyword evidence="4" id="KW-1185">Reference proteome</keyword>
<keyword evidence="1" id="KW-1133">Transmembrane helix</keyword>
<feature type="transmembrane region" description="Helical" evidence="1">
    <location>
        <begin position="98"/>
        <end position="116"/>
    </location>
</feature>
<evidence type="ECO:0008006" key="6">
    <source>
        <dbReference type="Google" id="ProtNLM"/>
    </source>
</evidence>